<evidence type="ECO:0000313" key="3">
    <source>
        <dbReference type="Proteomes" id="UP001605036"/>
    </source>
</evidence>
<feature type="compositionally biased region" description="Acidic residues" evidence="1">
    <location>
        <begin position="80"/>
        <end position="90"/>
    </location>
</feature>
<sequence length="132" mass="14210">MPGKNNNGSKDEYSLSAFFRMHTLFGSHPNVDPPALCTLGVLVDDRILILDSQVDISIEVVIETRPIDSSILDDELQEVEDAASGEENEGELGGSAPEETLIAFRSEVSPNFNRGEIVEAPIQTTPPANDAA</sequence>
<proteinExistence type="predicted"/>
<dbReference type="EMBL" id="JBHFFA010000002">
    <property type="protein sequence ID" value="KAL2643150.1"/>
    <property type="molecule type" value="Genomic_DNA"/>
</dbReference>
<gene>
    <name evidence="2" type="ORF">R1flu_010737</name>
</gene>
<reference evidence="2 3" key="1">
    <citation type="submission" date="2024-09" db="EMBL/GenBank/DDBJ databases">
        <title>Chromosome-scale assembly of Riccia fluitans.</title>
        <authorList>
            <person name="Paukszto L."/>
            <person name="Sawicki J."/>
            <person name="Karawczyk K."/>
            <person name="Piernik-Szablinska J."/>
            <person name="Szczecinska M."/>
            <person name="Mazdziarz M."/>
        </authorList>
    </citation>
    <scope>NUCLEOTIDE SEQUENCE [LARGE SCALE GENOMIC DNA]</scope>
    <source>
        <strain evidence="2">Rf_01</strain>
        <tissue evidence="2">Aerial parts of the thallus</tissue>
    </source>
</reference>
<accession>A0ABD1Z607</accession>
<name>A0ABD1Z607_9MARC</name>
<comment type="caution">
    <text evidence="2">The sequence shown here is derived from an EMBL/GenBank/DDBJ whole genome shotgun (WGS) entry which is preliminary data.</text>
</comment>
<keyword evidence="3" id="KW-1185">Reference proteome</keyword>
<evidence type="ECO:0000256" key="1">
    <source>
        <dbReference type="SAM" id="MobiDB-lite"/>
    </source>
</evidence>
<dbReference type="AlphaFoldDB" id="A0ABD1Z607"/>
<evidence type="ECO:0000313" key="2">
    <source>
        <dbReference type="EMBL" id="KAL2643150.1"/>
    </source>
</evidence>
<dbReference type="Proteomes" id="UP001605036">
    <property type="component" value="Unassembled WGS sequence"/>
</dbReference>
<protein>
    <submittedName>
        <fullName evidence="2">Uncharacterized protein</fullName>
    </submittedName>
</protein>
<organism evidence="2 3">
    <name type="scientific">Riccia fluitans</name>
    <dbReference type="NCBI Taxonomy" id="41844"/>
    <lineage>
        <taxon>Eukaryota</taxon>
        <taxon>Viridiplantae</taxon>
        <taxon>Streptophyta</taxon>
        <taxon>Embryophyta</taxon>
        <taxon>Marchantiophyta</taxon>
        <taxon>Marchantiopsida</taxon>
        <taxon>Marchantiidae</taxon>
        <taxon>Marchantiales</taxon>
        <taxon>Ricciaceae</taxon>
        <taxon>Riccia</taxon>
    </lineage>
</organism>
<feature type="region of interest" description="Disordered" evidence="1">
    <location>
        <begin position="80"/>
        <end position="100"/>
    </location>
</feature>